<dbReference type="Pfam" id="PF00202">
    <property type="entry name" value="Aminotran_3"/>
    <property type="match status" value="1"/>
</dbReference>
<dbReference type="AlphaFoldDB" id="A0A3D4SZH2"/>
<name>A0A3D4SZH2_9CORY</name>
<dbReference type="PANTHER" id="PTHR45688">
    <property type="match status" value="1"/>
</dbReference>
<protein>
    <submittedName>
        <fullName evidence="4">Aspartate aminotransferase family protein</fullName>
    </submittedName>
</protein>
<dbReference type="PANTHER" id="PTHR45688:SF13">
    <property type="entry name" value="ALANINE--GLYOXYLATE AMINOTRANSFERASE 2-LIKE"/>
    <property type="match status" value="1"/>
</dbReference>
<dbReference type="Gene3D" id="3.40.640.10">
    <property type="entry name" value="Type I PLP-dependent aspartate aminotransferase-like (Major domain)"/>
    <property type="match status" value="1"/>
</dbReference>
<dbReference type="GO" id="GO:0008483">
    <property type="term" value="F:transaminase activity"/>
    <property type="evidence" value="ECO:0007669"/>
    <property type="project" value="UniProtKB-KW"/>
</dbReference>
<comment type="similarity">
    <text evidence="1 3">Belongs to the class-III pyridoxal-phosphate-dependent aminotransferase family.</text>
</comment>
<evidence type="ECO:0000256" key="1">
    <source>
        <dbReference type="ARBA" id="ARBA00008954"/>
    </source>
</evidence>
<dbReference type="STRING" id="863239.GCA_000213935_00721"/>
<keyword evidence="2 3" id="KW-0663">Pyridoxal phosphate</keyword>
<dbReference type="Proteomes" id="UP000261739">
    <property type="component" value="Unassembled WGS sequence"/>
</dbReference>
<proteinExistence type="inferred from homology"/>
<dbReference type="Gene3D" id="3.90.1150.10">
    <property type="entry name" value="Aspartate Aminotransferase, domain 1"/>
    <property type="match status" value="1"/>
</dbReference>
<accession>A0A3D4SZH2</accession>
<evidence type="ECO:0000256" key="2">
    <source>
        <dbReference type="ARBA" id="ARBA00022898"/>
    </source>
</evidence>
<dbReference type="SUPFAM" id="SSF53383">
    <property type="entry name" value="PLP-dependent transferases"/>
    <property type="match status" value="1"/>
</dbReference>
<dbReference type="InterPro" id="IPR015421">
    <property type="entry name" value="PyrdxlP-dep_Trfase_major"/>
</dbReference>
<dbReference type="CDD" id="cd00610">
    <property type="entry name" value="OAT_like"/>
    <property type="match status" value="1"/>
</dbReference>
<dbReference type="PIRSF" id="PIRSF000521">
    <property type="entry name" value="Transaminase_4ab_Lys_Orn"/>
    <property type="match status" value="1"/>
</dbReference>
<evidence type="ECO:0000256" key="3">
    <source>
        <dbReference type="RuleBase" id="RU003560"/>
    </source>
</evidence>
<gene>
    <name evidence="4" type="ORF">DIW82_07760</name>
</gene>
<evidence type="ECO:0000313" key="4">
    <source>
        <dbReference type="EMBL" id="HCT14674.1"/>
    </source>
</evidence>
<sequence length="413" mass="43224">MSEYTTTLARRRTHVLASSYRTFYRRPVDIAAAHGVWLTDHDGHTYLDCYNNVPVIGHSHPRIAEAVDRELGRANTHTRYLSEPTVACAEQLLAHLPATLDTMVFTNSGSEANDLALQVARFVTGRRGIIVTTNAYHGTTYLAQSVSPSLSGRRDTPGVAYVGVPGQDAADPSAEFADRTRAAVAELNAAGLDVAALLVDTTLTSDGIVTDPAGLLGGAAEVVRAAGGLVIADEVQAGFGRTGTWWGFTRHGMTPDLVTLGKPMGNGVPVAALVGRTDLLDSYGARFRYFNTFAGSPAAAAAASVVLSVIEEDGLVEAAAATGALVRDVLQEAADLLPGDNRVRGAGMMNGLDLAASPVDAADLAEGLRDHGVLVGTTGADGQTVKVRPPLVFGEPEVAVFRDRLLDVAGTLR</sequence>
<dbReference type="InterPro" id="IPR015422">
    <property type="entry name" value="PyrdxlP-dep_Trfase_small"/>
</dbReference>
<dbReference type="InterPro" id="IPR015424">
    <property type="entry name" value="PyrdxlP-dep_Trfase"/>
</dbReference>
<reference evidence="4 5" key="1">
    <citation type="journal article" date="2018" name="Nat. Biotechnol.">
        <title>A standardized bacterial taxonomy based on genome phylogeny substantially revises the tree of life.</title>
        <authorList>
            <person name="Parks D.H."/>
            <person name="Chuvochina M."/>
            <person name="Waite D.W."/>
            <person name="Rinke C."/>
            <person name="Skarshewski A."/>
            <person name="Chaumeil P.A."/>
            <person name="Hugenholtz P."/>
        </authorList>
    </citation>
    <scope>NUCLEOTIDE SEQUENCE [LARGE SCALE GENOMIC DNA]</scope>
    <source>
        <strain evidence="4">UBA11247</strain>
    </source>
</reference>
<dbReference type="PROSITE" id="PS00600">
    <property type="entry name" value="AA_TRANSFER_CLASS_3"/>
    <property type="match status" value="1"/>
</dbReference>
<evidence type="ECO:0000313" key="5">
    <source>
        <dbReference type="Proteomes" id="UP000261739"/>
    </source>
</evidence>
<dbReference type="EMBL" id="DQID01000201">
    <property type="protein sequence ID" value="HCT14674.1"/>
    <property type="molecule type" value="Genomic_DNA"/>
</dbReference>
<dbReference type="RefSeq" id="WP_273051906.1">
    <property type="nucleotide sequence ID" value="NZ_DAITTW010000007.1"/>
</dbReference>
<keyword evidence="4" id="KW-0808">Transferase</keyword>
<dbReference type="InterPro" id="IPR049704">
    <property type="entry name" value="Aminotrans_3_PPA_site"/>
</dbReference>
<dbReference type="GO" id="GO:0030170">
    <property type="term" value="F:pyridoxal phosphate binding"/>
    <property type="evidence" value="ECO:0007669"/>
    <property type="project" value="InterPro"/>
</dbReference>
<organism evidence="4 5">
    <name type="scientific">Corynebacterium nuruki</name>
    <dbReference type="NCBI Taxonomy" id="1032851"/>
    <lineage>
        <taxon>Bacteria</taxon>
        <taxon>Bacillati</taxon>
        <taxon>Actinomycetota</taxon>
        <taxon>Actinomycetes</taxon>
        <taxon>Mycobacteriales</taxon>
        <taxon>Corynebacteriaceae</taxon>
        <taxon>Corynebacterium</taxon>
    </lineage>
</organism>
<dbReference type="InterPro" id="IPR005814">
    <property type="entry name" value="Aminotrans_3"/>
</dbReference>
<keyword evidence="4" id="KW-0032">Aminotransferase</keyword>
<comment type="caution">
    <text evidence="4">The sequence shown here is derived from an EMBL/GenBank/DDBJ whole genome shotgun (WGS) entry which is preliminary data.</text>
</comment>